<organism evidence="2 3">
    <name type="scientific">Dactylonectria macrodidyma</name>
    <dbReference type="NCBI Taxonomy" id="307937"/>
    <lineage>
        <taxon>Eukaryota</taxon>
        <taxon>Fungi</taxon>
        <taxon>Dikarya</taxon>
        <taxon>Ascomycota</taxon>
        <taxon>Pezizomycotina</taxon>
        <taxon>Sordariomycetes</taxon>
        <taxon>Hypocreomycetidae</taxon>
        <taxon>Hypocreales</taxon>
        <taxon>Nectriaceae</taxon>
        <taxon>Dactylonectria</taxon>
    </lineage>
</organism>
<dbReference type="Proteomes" id="UP000738349">
    <property type="component" value="Unassembled WGS sequence"/>
</dbReference>
<proteinExistence type="predicted"/>
<reference evidence="2" key="1">
    <citation type="journal article" date="2021" name="Nat. Commun.">
        <title>Genetic determinants of endophytism in the Arabidopsis root mycobiome.</title>
        <authorList>
            <person name="Mesny F."/>
            <person name="Miyauchi S."/>
            <person name="Thiergart T."/>
            <person name="Pickel B."/>
            <person name="Atanasova L."/>
            <person name="Karlsson M."/>
            <person name="Huettel B."/>
            <person name="Barry K.W."/>
            <person name="Haridas S."/>
            <person name="Chen C."/>
            <person name="Bauer D."/>
            <person name="Andreopoulos W."/>
            <person name="Pangilinan J."/>
            <person name="LaButti K."/>
            <person name="Riley R."/>
            <person name="Lipzen A."/>
            <person name="Clum A."/>
            <person name="Drula E."/>
            <person name="Henrissat B."/>
            <person name="Kohler A."/>
            <person name="Grigoriev I.V."/>
            <person name="Martin F.M."/>
            <person name="Hacquard S."/>
        </authorList>
    </citation>
    <scope>NUCLEOTIDE SEQUENCE</scope>
    <source>
        <strain evidence="2">MPI-CAGE-AT-0147</strain>
    </source>
</reference>
<gene>
    <name evidence="2" type="ORF">EDB81DRAFT_879981</name>
</gene>
<keyword evidence="3" id="KW-1185">Reference proteome</keyword>
<evidence type="ECO:0000256" key="1">
    <source>
        <dbReference type="SAM" id="MobiDB-lite"/>
    </source>
</evidence>
<feature type="region of interest" description="Disordered" evidence="1">
    <location>
        <begin position="34"/>
        <end position="56"/>
    </location>
</feature>
<name>A0A9P9FIH4_9HYPO</name>
<dbReference type="OrthoDB" id="5092300at2759"/>
<evidence type="ECO:0000313" key="2">
    <source>
        <dbReference type="EMBL" id="KAH7161660.1"/>
    </source>
</evidence>
<evidence type="ECO:0000313" key="3">
    <source>
        <dbReference type="Proteomes" id="UP000738349"/>
    </source>
</evidence>
<comment type="caution">
    <text evidence="2">The sequence shown here is derived from an EMBL/GenBank/DDBJ whole genome shotgun (WGS) entry which is preliminary data.</text>
</comment>
<sequence>MANLEWARAHNGRILSDQEKERVPQLIGHKKKIDKSSGNILPQKRKRSGKGSELRTAKNNLERAFANPRGFVGTHGHGVTDTLNKFFVAVAQRKPLPEDGKRLVGDITGLGADSIAEFVQQHQDQCRSQPDGLARDQGFRGVPQISKSSLQVINHRGAAADSLAHPQDSQALHLSVSQHMVAQGTARQTPQTPSSIQQPFTELPHDFTDEQPHITPRLAARQLPVQLANPTVQLFNTQMPTQPPQPASVPIASASATTQPLLPDPPPPLQRLESIVRATPIARDARPQDDTQLQQRQKQVVPVDKQPAFPDGNFKLELKSAKHLGRWVNLETQITPLLRNHPDVQSAISLAWDGRIVGIVTPETVSPTENRSLISQQLKADTLWDIDKSSNFALFLERHKPPSAPRFFALDLEGYLVSKPPVVEQVAVVGVDQTLPVIFNINIDNPRHVDGKSESLDAGDFHENLLSFGKRDYWHYNKSTLSGQSMNPTRAATAIKNSGMTDNDCLLVWHKTFADASALKHLLSQAGFDGVLPPNSHIIRLPSLFRYNIDLPEGVLCSLEFLFSAFFPNHPLGLSHHDALVDSKKAALMALMAERLCEGEDTADLQGLNRNGSSPAL</sequence>
<protein>
    <submittedName>
        <fullName evidence="2">Uncharacterized protein</fullName>
    </submittedName>
</protein>
<accession>A0A9P9FIH4</accession>
<dbReference type="AlphaFoldDB" id="A0A9P9FIH4"/>
<dbReference type="EMBL" id="JAGMUV010000004">
    <property type="protein sequence ID" value="KAH7161660.1"/>
    <property type="molecule type" value="Genomic_DNA"/>
</dbReference>